<dbReference type="Proteomes" id="UP000054928">
    <property type="component" value="Unassembled WGS sequence"/>
</dbReference>
<feature type="region of interest" description="Disordered" evidence="1">
    <location>
        <begin position="328"/>
        <end position="347"/>
    </location>
</feature>
<feature type="compositionally biased region" description="Basic and acidic residues" evidence="1">
    <location>
        <begin position="261"/>
        <end position="276"/>
    </location>
</feature>
<evidence type="ECO:0000313" key="4">
    <source>
        <dbReference type="Proteomes" id="UP000054928"/>
    </source>
</evidence>
<reference evidence="4" key="1">
    <citation type="submission" date="2014-09" db="EMBL/GenBank/DDBJ databases">
        <authorList>
            <person name="Sharma Rahul"/>
            <person name="Thines Marco"/>
        </authorList>
    </citation>
    <scope>NUCLEOTIDE SEQUENCE [LARGE SCALE GENOMIC DNA]</scope>
</reference>
<dbReference type="Gene3D" id="1.10.238.10">
    <property type="entry name" value="EF-hand"/>
    <property type="match status" value="1"/>
</dbReference>
<keyword evidence="4" id="KW-1185">Reference proteome</keyword>
<name>A0A0P1ALQ9_PLAHL</name>
<dbReference type="InterPro" id="IPR011992">
    <property type="entry name" value="EF-hand-dom_pair"/>
</dbReference>
<dbReference type="SUPFAM" id="SSF47473">
    <property type="entry name" value="EF-hand"/>
    <property type="match status" value="1"/>
</dbReference>
<dbReference type="EMBL" id="CCYD01000610">
    <property type="protein sequence ID" value="CEG41832.1"/>
    <property type="molecule type" value="Genomic_DNA"/>
</dbReference>
<accession>A0A0P1ALQ9</accession>
<dbReference type="RefSeq" id="XP_024578201.1">
    <property type="nucleotide sequence ID" value="XM_024727644.1"/>
</dbReference>
<evidence type="ECO:0000259" key="2">
    <source>
        <dbReference type="PROSITE" id="PS50222"/>
    </source>
</evidence>
<evidence type="ECO:0000256" key="1">
    <source>
        <dbReference type="SAM" id="MobiDB-lite"/>
    </source>
</evidence>
<dbReference type="OMA" id="WIDEATD"/>
<feature type="compositionally biased region" description="Acidic residues" evidence="1">
    <location>
        <begin position="1001"/>
        <end position="1013"/>
    </location>
</feature>
<dbReference type="InterPro" id="IPR002048">
    <property type="entry name" value="EF_hand_dom"/>
</dbReference>
<dbReference type="GO" id="GO:0005509">
    <property type="term" value="F:calcium ion binding"/>
    <property type="evidence" value="ECO:0007669"/>
    <property type="project" value="InterPro"/>
</dbReference>
<sequence length="1013" mass="113682">METLDASYALLSDAMARSRELQARLRSSLPLLWTHNALVMKSTARPRRRRALAEPSADGEADQTLFAVGEQSSQQASRRYTRRIEWEVARRIARVDRELQQYPPAQRFWNQKTRELASTRSSSHRKPVKHDKTMKSVGTSQNMKTRNTANIIINHEKKAWVKPTMKVDAATEVQCVLKHIGTSPIHGDIIKSKTIENAKPNAAIKTQPEQQIGVNATKKEILLNEDVVMTPTVEETTRKSTEVVKLQENQSTPDKSIIESSFKDSEGDEGDREKEFDLTNGLRAETSNNGEDGSSIIKENIVIQNEKATEKVPSSSIGRQVKLSDFRTLPSEPTSAQTRHRERSGDSAKKYLSADVLRRLFSDLDSDKDGHVNRIETCMALHRLQIRVSTARIISFFHNIHKINGKCMQSHRTQHLPMNELINYKEFVAFITAAFDQQHQRELQRAQHEVKMVSPALFGPSKSPSLPKYTDPKTSCKKVNIPPVLKREDYYRVYEVKDEEFEQKEEAGKRMFEKIPDFLINRILADSYQEVSLKAEEKAVFKVRNSRESLIEQKAADEKVITEITQELIKEQLLNSTILTQEAPDDVTGLKRAAAYSKHEMMQEESDWYGGVMANTENIDKWIDVVIEEQVSSVVHKLCRDKQVNAHNSLAPIEDANVTIPKSHFARWIDKATETNELSASAVLIEKAVQAFDERIEENSGTAHENIDTASQKNVPISDPLTHFGRFINEFTSRSTHDNKSSVMLRPITSITILQQLRQQRHQNTYNEQKVQSFVSAPCKKASKPNVLARSGMKSGIDNINAISLAEDLNNSLSGDAEDVCELVNETGRQNLAVSITKDSVPLDTILMDPMNEVDAASSKSSHYNISVSSDISSISSDDESESGIYKVINSHLQTSARSVCYQRLNLGHIDRSVSESNDIDSICSVKLSEGELSTIQSLGLSDGEILGKWKRICCKRINTMDSQEESSQNSSVESGELPALIKIDANYRGARSSSSSVESGELEDGAFDDFSS</sequence>
<organism evidence="3 4">
    <name type="scientific">Plasmopara halstedii</name>
    <name type="common">Downy mildew of sunflower</name>
    <dbReference type="NCBI Taxonomy" id="4781"/>
    <lineage>
        <taxon>Eukaryota</taxon>
        <taxon>Sar</taxon>
        <taxon>Stramenopiles</taxon>
        <taxon>Oomycota</taxon>
        <taxon>Peronosporomycetes</taxon>
        <taxon>Peronosporales</taxon>
        <taxon>Peronosporaceae</taxon>
        <taxon>Plasmopara</taxon>
    </lineage>
</organism>
<proteinExistence type="predicted"/>
<dbReference type="AlphaFoldDB" id="A0A0P1ALQ9"/>
<feature type="region of interest" description="Disordered" evidence="1">
    <location>
        <begin position="245"/>
        <end position="276"/>
    </location>
</feature>
<feature type="region of interest" description="Disordered" evidence="1">
    <location>
        <begin position="43"/>
        <end position="62"/>
    </location>
</feature>
<dbReference type="OrthoDB" id="168431at2759"/>
<feature type="region of interest" description="Disordered" evidence="1">
    <location>
        <begin position="992"/>
        <end position="1013"/>
    </location>
</feature>
<evidence type="ECO:0000313" key="3">
    <source>
        <dbReference type="EMBL" id="CEG41832.1"/>
    </source>
</evidence>
<feature type="domain" description="EF-hand" evidence="2">
    <location>
        <begin position="352"/>
        <end position="387"/>
    </location>
</feature>
<dbReference type="PROSITE" id="PS50222">
    <property type="entry name" value="EF_HAND_2"/>
    <property type="match status" value="1"/>
</dbReference>
<protein>
    <submittedName>
        <fullName evidence="3">EF-hand domain pair</fullName>
    </submittedName>
</protein>
<dbReference type="GeneID" id="36407204"/>
<feature type="region of interest" description="Disordered" evidence="1">
    <location>
        <begin position="112"/>
        <end position="138"/>
    </location>
</feature>